<name>A0A839FV92_9MICC</name>
<dbReference type="AlphaFoldDB" id="A0A839FV92"/>
<evidence type="ECO:0000313" key="2">
    <source>
        <dbReference type="EMBL" id="MBA8921004.1"/>
    </source>
</evidence>
<dbReference type="EMBL" id="JACJIH010000001">
    <property type="protein sequence ID" value="MBA8921004.1"/>
    <property type="molecule type" value="Genomic_DNA"/>
</dbReference>
<sequence>MESVADIVFTATSVAQLPSSIKMPHGAYAVVNASALLGGDPKNTESYAELVTELVTDGVRVVLLPHVVRAGGDQDELVKIYDALHGDIRAHVQLVEEELTPSQVRTVVQGATFVATARMHLSIMALRQGVPAVVVATQGKVEGLMTLFGISEFLVHPSDVSSGGLSQAVRSLRKQLAPVREKVHESLTEVLELASDNFDGLEPHNGM</sequence>
<gene>
    <name evidence="2" type="ORF">HNR24_000937</name>
</gene>
<dbReference type="Pfam" id="PF04230">
    <property type="entry name" value="PS_pyruv_trans"/>
    <property type="match status" value="1"/>
</dbReference>
<dbReference type="InterPro" id="IPR007345">
    <property type="entry name" value="Polysacch_pyruvyl_Trfase"/>
</dbReference>
<evidence type="ECO:0000313" key="3">
    <source>
        <dbReference type="Proteomes" id="UP000546252"/>
    </source>
</evidence>
<proteinExistence type="predicted"/>
<organism evidence="2 3">
    <name type="scientific">Nesterenkonia jeotgali</name>
    <dbReference type="NCBI Taxonomy" id="317018"/>
    <lineage>
        <taxon>Bacteria</taxon>
        <taxon>Bacillati</taxon>
        <taxon>Actinomycetota</taxon>
        <taxon>Actinomycetes</taxon>
        <taxon>Micrococcales</taxon>
        <taxon>Micrococcaceae</taxon>
        <taxon>Nesterenkonia</taxon>
    </lineage>
</organism>
<dbReference type="PANTHER" id="PTHR36836">
    <property type="entry name" value="COLANIC ACID BIOSYNTHESIS PROTEIN WCAK"/>
    <property type="match status" value="1"/>
</dbReference>
<accession>A0A839FV92</accession>
<dbReference type="PANTHER" id="PTHR36836:SF1">
    <property type="entry name" value="COLANIC ACID BIOSYNTHESIS PROTEIN WCAK"/>
    <property type="match status" value="1"/>
</dbReference>
<dbReference type="GO" id="GO:0016740">
    <property type="term" value="F:transferase activity"/>
    <property type="evidence" value="ECO:0007669"/>
    <property type="project" value="UniProtKB-KW"/>
</dbReference>
<protein>
    <submittedName>
        <fullName evidence="2">Polysaccharide pyruvyl transferase WcaK-like protein</fullName>
    </submittedName>
</protein>
<dbReference type="Proteomes" id="UP000546252">
    <property type="component" value="Unassembled WGS sequence"/>
</dbReference>
<reference evidence="2 3" key="1">
    <citation type="submission" date="2020-08" db="EMBL/GenBank/DDBJ databases">
        <title>Sequencing the genomes of 1000 actinobacteria strains.</title>
        <authorList>
            <person name="Klenk H.-P."/>
        </authorList>
    </citation>
    <scope>NUCLEOTIDE SEQUENCE [LARGE SCALE GENOMIC DNA]</scope>
    <source>
        <strain evidence="2 3">DSM 19081</strain>
    </source>
</reference>
<comment type="caution">
    <text evidence="2">The sequence shown here is derived from an EMBL/GenBank/DDBJ whole genome shotgun (WGS) entry which is preliminary data.</text>
</comment>
<feature type="domain" description="Polysaccharide pyruvyl transferase" evidence="1">
    <location>
        <begin position="3"/>
        <end position="137"/>
    </location>
</feature>
<keyword evidence="2" id="KW-0808">Transferase</keyword>
<evidence type="ECO:0000259" key="1">
    <source>
        <dbReference type="Pfam" id="PF04230"/>
    </source>
</evidence>